<dbReference type="Pfam" id="PF13563">
    <property type="entry name" value="2_5_RNA_ligase2"/>
    <property type="match status" value="1"/>
</dbReference>
<dbReference type="SUPFAM" id="SSF55144">
    <property type="entry name" value="LigT-like"/>
    <property type="match status" value="1"/>
</dbReference>
<gene>
    <name evidence="1" type="ORF">HGA07_17935</name>
</gene>
<keyword evidence="2" id="KW-1185">Reference proteome</keyword>
<dbReference type="InterPro" id="IPR009097">
    <property type="entry name" value="Cyclic_Pdiesterase"/>
</dbReference>
<evidence type="ECO:0000313" key="2">
    <source>
        <dbReference type="Proteomes" id="UP000523447"/>
    </source>
</evidence>
<protein>
    <submittedName>
        <fullName evidence="1">2'-5' RNA ligase family protein</fullName>
    </submittedName>
</protein>
<comment type="caution">
    <text evidence="1">The sequence shown here is derived from an EMBL/GenBank/DDBJ whole genome shotgun (WGS) entry which is preliminary data.</text>
</comment>
<accession>A0A7X6M160</accession>
<organism evidence="1 2">
    <name type="scientific">Nocardia veterana</name>
    <dbReference type="NCBI Taxonomy" id="132249"/>
    <lineage>
        <taxon>Bacteria</taxon>
        <taxon>Bacillati</taxon>
        <taxon>Actinomycetota</taxon>
        <taxon>Actinomycetes</taxon>
        <taxon>Mycobacteriales</taxon>
        <taxon>Nocardiaceae</taxon>
        <taxon>Nocardia</taxon>
    </lineage>
</organism>
<name>A0A7X6M160_9NOCA</name>
<dbReference type="RefSeq" id="WP_040718564.1">
    <property type="nucleotide sequence ID" value="NZ_CAWPHS010000010.1"/>
</dbReference>
<reference evidence="1 2" key="1">
    <citation type="submission" date="2020-04" db="EMBL/GenBank/DDBJ databases">
        <title>MicrobeNet Type strains.</title>
        <authorList>
            <person name="Nicholson A.C."/>
        </authorList>
    </citation>
    <scope>NUCLEOTIDE SEQUENCE [LARGE SCALE GENOMIC DNA]</scope>
    <source>
        <strain evidence="1 2">DSM 44445</strain>
    </source>
</reference>
<dbReference type="Gene3D" id="3.90.1140.10">
    <property type="entry name" value="Cyclic phosphodiesterase"/>
    <property type="match status" value="1"/>
</dbReference>
<dbReference type="Proteomes" id="UP000523447">
    <property type="component" value="Unassembled WGS sequence"/>
</dbReference>
<evidence type="ECO:0000313" key="1">
    <source>
        <dbReference type="EMBL" id="NKY87505.1"/>
    </source>
</evidence>
<keyword evidence="1" id="KW-0436">Ligase</keyword>
<dbReference type="EMBL" id="JAAXPE010000018">
    <property type="protein sequence ID" value="NKY87505.1"/>
    <property type="molecule type" value="Genomic_DNA"/>
</dbReference>
<dbReference type="GO" id="GO:0016874">
    <property type="term" value="F:ligase activity"/>
    <property type="evidence" value="ECO:0007669"/>
    <property type="project" value="UniProtKB-KW"/>
</dbReference>
<sequence length="173" mass="18775">MVQSVELVLDDAAEAEIRRQWRSLAAAGIHSPTPDHRPHITVAVAREIWPRLDRTLGALPFRPLPIRLGGLLIFGARHPILVRMVVPTDELLALHRHVAAAVDACPGVPATMRPGAWTPHVTLARRLRPDLMATAVDAVASDRGSAATVVGIRRWDGDRRIEWPIAPGGGLHG</sequence>
<dbReference type="AlphaFoldDB" id="A0A7X6M160"/>
<proteinExistence type="predicted"/>